<dbReference type="InterPro" id="IPR010287">
    <property type="entry name" value="DUF892_YciF-like"/>
</dbReference>
<dbReference type="InterPro" id="IPR009078">
    <property type="entry name" value="Ferritin-like_SF"/>
</dbReference>
<comment type="caution">
    <text evidence="1">The sequence shown here is derived from an EMBL/GenBank/DDBJ whole genome shotgun (WGS) entry which is preliminary data.</text>
</comment>
<organism evidence="1 2">
    <name type="scientific">Bosea thiooxidans</name>
    <dbReference type="NCBI Taxonomy" id="53254"/>
    <lineage>
        <taxon>Bacteria</taxon>
        <taxon>Pseudomonadati</taxon>
        <taxon>Pseudomonadota</taxon>
        <taxon>Alphaproteobacteria</taxon>
        <taxon>Hyphomicrobiales</taxon>
        <taxon>Boseaceae</taxon>
        <taxon>Bosea</taxon>
    </lineage>
</organism>
<accession>A0A0Q3I2K9</accession>
<dbReference type="Pfam" id="PF05974">
    <property type="entry name" value="DUF892"/>
    <property type="match status" value="1"/>
</dbReference>
<evidence type="ECO:0000313" key="2">
    <source>
        <dbReference type="Proteomes" id="UP000051562"/>
    </source>
</evidence>
<name>A0A0Q3I2K9_9HYPH</name>
<proteinExistence type="predicted"/>
<protein>
    <submittedName>
        <fullName evidence="1">Uncharacterized protein</fullName>
    </submittedName>
</protein>
<dbReference type="SUPFAM" id="SSF47240">
    <property type="entry name" value="Ferritin-like"/>
    <property type="match status" value="1"/>
</dbReference>
<dbReference type="EMBL" id="LMAR01000053">
    <property type="protein sequence ID" value="KQK29112.1"/>
    <property type="molecule type" value="Genomic_DNA"/>
</dbReference>
<dbReference type="RefSeq" id="WP_055729692.1">
    <property type="nucleotide sequence ID" value="NZ_LMAR01000053.1"/>
</dbReference>
<keyword evidence="2" id="KW-1185">Reference proteome</keyword>
<dbReference type="Proteomes" id="UP000051562">
    <property type="component" value="Unassembled WGS sequence"/>
</dbReference>
<dbReference type="CDD" id="cd00657">
    <property type="entry name" value="Ferritin_like"/>
    <property type="match status" value="1"/>
</dbReference>
<sequence length="169" mass="19042">MATIEERLMEWLRDAHAMEQQAETMLSSLASRIENYPDVRAKIETHLAETQRQATMLEDCIRRRGGDTSTLKDLAAKFVAFGQGMSGIFAGDEIIKGAMASYTFEHMEIAAYRVLIAAADQAGDQETSVVCARILREEEEMARWLSENIASLTQKYLGREETPHMEAQH</sequence>
<dbReference type="Gene3D" id="1.20.1260.10">
    <property type="match status" value="1"/>
</dbReference>
<dbReference type="InterPro" id="IPR012347">
    <property type="entry name" value="Ferritin-like"/>
</dbReference>
<dbReference type="AlphaFoldDB" id="A0A0Q3I2K9"/>
<reference evidence="1 2" key="1">
    <citation type="submission" date="2015-10" db="EMBL/GenBank/DDBJ databases">
        <title>Draft genome of Bosea thiooxidans.</title>
        <authorList>
            <person name="Wang X."/>
        </authorList>
    </citation>
    <scope>NUCLEOTIDE SEQUENCE [LARGE SCALE GENOMIC DNA]</scope>
    <source>
        <strain evidence="1 2">CGMCC 9174</strain>
    </source>
</reference>
<evidence type="ECO:0000313" key="1">
    <source>
        <dbReference type="EMBL" id="KQK29112.1"/>
    </source>
</evidence>
<gene>
    <name evidence="1" type="ORF">ARD30_20070</name>
</gene>